<sequence length="130" mass="14252">MAGSSLHLLELYLLFSVASLTFPQSLAAIVPPLCPRSGIAFLDDLGSRCSRWIELSSPQEVRIFAIQPPSFSSPFVSGCYDHDPVPHHYLKVGAFLSYVAVRLGVWVGLRDSLGFGFPVKIDSLVIVYLI</sequence>
<evidence type="ECO:0000313" key="2">
    <source>
        <dbReference type="EMBL" id="RRT81501.1"/>
    </source>
</evidence>
<gene>
    <name evidence="2" type="ORF">B296_00007785</name>
</gene>
<feature type="signal peptide" evidence="1">
    <location>
        <begin position="1"/>
        <end position="27"/>
    </location>
</feature>
<comment type="caution">
    <text evidence="2">The sequence shown here is derived from an EMBL/GenBank/DDBJ whole genome shotgun (WGS) entry which is preliminary data.</text>
</comment>
<keyword evidence="1" id="KW-0732">Signal</keyword>
<organism evidence="2 3">
    <name type="scientific">Ensete ventricosum</name>
    <name type="common">Abyssinian banana</name>
    <name type="synonym">Musa ensete</name>
    <dbReference type="NCBI Taxonomy" id="4639"/>
    <lineage>
        <taxon>Eukaryota</taxon>
        <taxon>Viridiplantae</taxon>
        <taxon>Streptophyta</taxon>
        <taxon>Embryophyta</taxon>
        <taxon>Tracheophyta</taxon>
        <taxon>Spermatophyta</taxon>
        <taxon>Magnoliopsida</taxon>
        <taxon>Liliopsida</taxon>
        <taxon>Zingiberales</taxon>
        <taxon>Musaceae</taxon>
        <taxon>Ensete</taxon>
    </lineage>
</organism>
<protein>
    <submittedName>
        <fullName evidence="2">Uncharacterized protein</fullName>
    </submittedName>
</protein>
<evidence type="ECO:0000256" key="1">
    <source>
        <dbReference type="SAM" id="SignalP"/>
    </source>
</evidence>
<name>A0A427AZ31_ENSVE</name>
<proteinExistence type="predicted"/>
<reference evidence="2 3" key="1">
    <citation type="journal article" date="2014" name="Agronomy (Basel)">
        <title>A Draft Genome Sequence for Ensete ventricosum, the Drought-Tolerant Tree Against Hunger.</title>
        <authorList>
            <person name="Harrison J."/>
            <person name="Moore K.A."/>
            <person name="Paszkiewicz K."/>
            <person name="Jones T."/>
            <person name="Grant M."/>
            <person name="Ambacheew D."/>
            <person name="Muzemil S."/>
            <person name="Studholme D.J."/>
        </authorList>
    </citation>
    <scope>NUCLEOTIDE SEQUENCE [LARGE SCALE GENOMIC DNA]</scope>
</reference>
<dbReference type="AlphaFoldDB" id="A0A427AZ31"/>
<accession>A0A427AZ31</accession>
<evidence type="ECO:0000313" key="3">
    <source>
        <dbReference type="Proteomes" id="UP000287651"/>
    </source>
</evidence>
<dbReference type="Proteomes" id="UP000287651">
    <property type="component" value="Unassembled WGS sequence"/>
</dbReference>
<feature type="chain" id="PRO_5019164741" evidence="1">
    <location>
        <begin position="28"/>
        <end position="130"/>
    </location>
</feature>
<dbReference type="EMBL" id="AMZH03000898">
    <property type="protein sequence ID" value="RRT81501.1"/>
    <property type="molecule type" value="Genomic_DNA"/>
</dbReference>